<evidence type="ECO:0000256" key="1">
    <source>
        <dbReference type="SAM" id="MobiDB-lite"/>
    </source>
</evidence>
<protein>
    <submittedName>
        <fullName evidence="2">Uncharacterized protein</fullName>
    </submittedName>
</protein>
<dbReference type="InParanoid" id="A0A7R8V621"/>
<dbReference type="Proteomes" id="UP000594454">
    <property type="component" value="Chromosome 6"/>
</dbReference>
<evidence type="ECO:0000313" key="2">
    <source>
        <dbReference type="EMBL" id="CAD7093458.1"/>
    </source>
</evidence>
<sequence length="87" mass="9613">MFGEGVRVMKHGVQHKMLKVKREKADKAHLKGEEEDLAHPPRRSSIPSVVEGDSGNTYGISDNEALTSRHTDLSTDAKHNLTCCILC</sequence>
<dbReference type="OrthoDB" id="6270916at2759"/>
<proteinExistence type="predicted"/>
<name>A0A7R8V621_HERIL</name>
<evidence type="ECO:0000313" key="3">
    <source>
        <dbReference type="Proteomes" id="UP000594454"/>
    </source>
</evidence>
<dbReference type="AlphaFoldDB" id="A0A7R8V621"/>
<feature type="region of interest" description="Disordered" evidence="1">
    <location>
        <begin position="20"/>
        <end position="63"/>
    </location>
</feature>
<organism evidence="2 3">
    <name type="scientific">Hermetia illucens</name>
    <name type="common">Black soldier fly</name>
    <dbReference type="NCBI Taxonomy" id="343691"/>
    <lineage>
        <taxon>Eukaryota</taxon>
        <taxon>Metazoa</taxon>
        <taxon>Ecdysozoa</taxon>
        <taxon>Arthropoda</taxon>
        <taxon>Hexapoda</taxon>
        <taxon>Insecta</taxon>
        <taxon>Pterygota</taxon>
        <taxon>Neoptera</taxon>
        <taxon>Endopterygota</taxon>
        <taxon>Diptera</taxon>
        <taxon>Brachycera</taxon>
        <taxon>Stratiomyomorpha</taxon>
        <taxon>Stratiomyidae</taxon>
        <taxon>Hermetiinae</taxon>
        <taxon>Hermetia</taxon>
    </lineage>
</organism>
<keyword evidence="3" id="KW-1185">Reference proteome</keyword>
<gene>
    <name evidence="2" type="ORF">HERILL_LOCUS15739</name>
</gene>
<feature type="compositionally biased region" description="Basic and acidic residues" evidence="1">
    <location>
        <begin position="23"/>
        <end position="32"/>
    </location>
</feature>
<dbReference type="EMBL" id="LR899014">
    <property type="protein sequence ID" value="CAD7093458.1"/>
    <property type="molecule type" value="Genomic_DNA"/>
</dbReference>
<feature type="compositionally biased region" description="Polar residues" evidence="1">
    <location>
        <begin position="54"/>
        <end position="63"/>
    </location>
</feature>
<accession>A0A7R8V621</accession>
<reference evidence="2 3" key="1">
    <citation type="submission" date="2020-11" db="EMBL/GenBank/DDBJ databases">
        <authorList>
            <person name="Wallbank WR R."/>
            <person name="Pardo Diaz C."/>
            <person name="Kozak K."/>
            <person name="Martin S."/>
            <person name="Jiggins C."/>
            <person name="Moest M."/>
            <person name="Warren A I."/>
            <person name="Generalovic N T."/>
            <person name="Byers J.R.P. K."/>
            <person name="Montejo-Kovacevich G."/>
            <person name="Yen C E."/>
        </authorList>
    </citation>
    <scope>NUCLEOTIDE SEQUENCE [LARGE SCALE GENOMIC DNA]</scope>
</reference>